<accession>A0AAD4BAL4</accession>
<keyword evidence="2" id="KW-1185">Reference proteome</keyword>
<reference evidence="1" key="1">
    <citation type="submission" date="2019-10" db="EMBL/GenBank/DDBJ databases">
        <authorList>
            <consortium name="DOE Joint Genome Institute"/>
            <person name="Kuo A."/>
            <person name="Miyauchi S."/>
            <person name="Kiss E."/>
            <person name="Drula E."/>
            <person name="Kohler A."/>
            <person name="Sanchez-Garcia M."/>
            <person name="Andreopoulos B."/>
            <person name="Barry K.W."/>
            <person name="Bonito G."/>
            <person name="Buee M."/>
            <person name="Carver A."/>
            <person name="Chen C."/>
            <person name="Cichocki N."/>
            <person name="Clum A."/>
            <person name="Culley D."/>
            <person name="Crous P.W."/>
            <person name="Fauchery L."/>
            <person name="Girlanda M."/>
            <person name="Hayes R."/>
            <person name="Keri Z."/>
            <person name="LaButti K."/>
            <person name="Lipzen A."/>
            <person name="Lombard V."/>
            <person name="Magnuson J."/>
            <person name="Maillard F."/>
            <person name="Morin E."/>
            <person name="Murat C."/>
            <person name="Nolan M."/>
            <person name="Ohm R."/>
            <person name="Pangilinan J."/>
            <person name="Pereira M."/>
            <person name="Perotto S."/>
            <person name="Peter M."/>
            <person name="Riley R."/>
            <person name="Sitrit Y."/>
            <person name="Stielow B."/>
            <person name="Szollosi G."/>
            <person name="Zifcakova L."/>
            <person name="Stursova M."/>
            <person name="Spatafora J.W."/>
            <person name="Tedersoo L."/>
            <person name="Vaario L.-M."/>
            <person name="Yamada A."/>
            <person name="Yan M."/>
            <person name="Wang P."/>
            <person name="Xu J."/>
            <person name="Bruns T."/>
            <person name="Baldrian P."/>
            <person name="Vilgalys R."/>
            <person name="Henrissat B."/>
            <person name="Grigoriev I.V."/>
            <person name="Hibbett D."/>
            <person name="Nagy L.G."/>
            <person name="Martin F.M."/>
        </authorList>
    </citation>
    <scope>NUCLEOTIDE SEQUENCE</scope>
    <source>
        <strain evidence="1">BED1</strain>
    </source>
</reference>
<proteinExistence type="predicted"/>
<evidence type="ECO:0000313" key="1">
    <source>
        <dbReference type="EMBL" id="KAF8414884.1"/>
    </source>
</evidence>
<sequence>MISGFDPTDGIPVINRRAPQVSVPVYTRVFADRPLDSVALRFRNVMVIEEESRPVKVMNWTTTIDDRCIPATVGFFVELAGDQ</sequence>
<dbReference type="AlphaFoldDB" id="A0AAD4BAL4"/>
<feature type="non-terminal residue" evidence="1">
    <location>
        <position position="83"/>
    </location>
</feature>
<dbReference type="Proteomes" id="UP001194468">
    <property type="component" value="Unassembled WGS sequence"/>
</dbReference>
<evidence type="ECO:0000313" key="2">
    <source>
        <dbReference type="Proteomes" id="UP001194468"/>
    </source>
</evidence>
<reference evidence="1" key="2">
    <citation type="journal article" date="2020" name="Nat. Commun.">
        <title>Large-scale genome sequencing of mycorrhizal fungi provides insights into the early evolution of symbiotic traits.</title>
        <authorList>
            <person name="Miyauchi S."/>
            <person name="Kiss E."/>
            <person name="Kuo A."/>
            <person name="Drula E."/>
            <person name="Kohler A."/>
            <person name="Sanchez-Garcia M."/>
            <person name="Morin E."/>
            <person name="Andreopoulos B."/>
            <person name="Barry K.W."/>
            <person name="Bonito G."/>
            <person name="Buee M."/>
            <person name="Carver A."/>
            <person name="Chen C."/>
            <person name="Cichocki N."/>
            <person name="Clum A."/>
            <person name="Culley D."/>
            <person name="Crous P.W."/>
            <person name="Fauchery L."/>
            <person name="Girlanda M."/>
            <person name="Hayes R.D."/>
            <person name="Keri Z."/>
            <person name="LaButti K."/>
            <person name="Lipzen A."/>
            <person name="Lombard V."/>
            <person name="Magnuson J."/>
            <person name="Maillard F."/>
            <person name="Murat C."/>
            <person name="Nolan M."/>
            <person name="Ohm R.A."/>
            <person name="Pangilinan J."/>
            <person name="Pereira M.F."/>
            <person name="Perotto S."/>
            <person name="Peter M."/>
            <person name="Pfister S."/>
            <person name="Riley R."/>
            <person name="Sitrit Y."/>
            <person name="Stielow J.B."/>
            <person name="Szollosi G."/>
            <person name="Zifcakova L."/>
            <person name="Stursova M."/>
            <person name="Spatafora J.W."/>
            <person name="Tedersoo L."/>
            <person name="Vaario L.M."/>
            <person name="Yamada A."/>
            <person name="Yan M."/>
            <person name="Wang P."/>
            <person name="Xu J."/>
            <person name="Bruns T."/>
            <person name="Baldrian P."/>
            <person name="Vilgalys R."/>
            <person name="Dunand C."/>
            <person name="Henrissat B."/>
            <person name="Grigoriev I.V."/>
            <person name="Hibbett D."/>
            <person name="Nagy L.G."/>
            <person name="Martin F.M."/>
        </authorList>
    </citation>
    <scope>NUCLEOTIDE SEQUENCE</scope>
    <source>
        <strain evidence="1">BED1</strain>
    </source>
</reference>
<gene>
    <name evidence="1" type="ORF">L210DRAFT_3589676</name>
</gene>
<protein>
    <submittedName>
        <fullName evidence="1">Uncharacterized protein</fullName>
    </submittedName>
</protein>
<dbReference type="EMBL" id="WHUW01000409">
    <property type="protein sequence ID" value="KAF8414884.1"/>
    <property type="molecule type" value="Genomic_DNA"/>
</dbReference>
<organism evidence="1 2">
    <name type="scientific">Boletus edulis BED1</name>
    <dbReference type="NCBI Taxonomy" id="1328754"/>
    <lineage>
        <taxon>Eukaryota</taxon>
        <taxon>Fungi</taxon>
        <taxon>Dikarya</taxon>
        <taxon>Basidiomycota</taxon>
        <taxon>Agaricomycotina</taxon>
        <taxon>Agaricomycetes</taxon>
        <taxon>Agaricomycetidae</taxon>
        <taxon>Boletales</taxon>
        <taxon>Boletineae</taxon>
        <taxon>Boletaceae</taxon>
        <taxon>Boletoideae</taxon>
        <taxon>Boletus</taxon>
    </lineage>
</organism>
<name>A0AAD4BAL4_BOLED</name>
<comment type="caution">
    <text evidence="1">The sequence shown here is derived from an EMBL/GenBank/DDBJ whole genome shotgun (WGS) entry which is preliminary data.</text>
</comment>